<feature type="transmembrane region" description="Helical" evidence="5">
    <location>
        <begin position="43"/>
        <end position="64"/>
    </location>
</feature>
<evidence type="ECO:0000256" key="2">
    <source>
        <dbReference type="ARBA" id="ARBA00022692"/>
    </source>
</evidence>
<feature type="transmembrane region" description="Helical" evidence="5">
    <location>
        <begin position="284"/>
        <end position="304"/>
    </location>
</feature>
<feature type="transmembrane region" description="Helical" evidence="5">
    <location>
        <begin position="256"/>
        <end position="278"/>
    </location>
</feature>
<evidence type="ECO:0000256" key="3">
    <source>
        <dbReference type="ARBA" id="ARBA00022989"/>
    </source>
</evidence>
<feature type="domain" description="Major facilitator superfamily (MFS) profile" evidence="6">
    <location>
        <begin position="195"/>
        <end position="395"/>
    </location>
</feature>
<dbReference type="Gene3D" id="1.20.1250.20">
    <property type="entry name" value="MFS general substrate transporter like domains"/>
    <property type="match status" value="2"/>
</dbReference>
<comment type="subcellular location">
    <subcellularLocation>
        <location evidence="1">Cell membrane</location>
        <topology evidence="1">Multi-pass membrane protein</topology>
    </subcellularLocation>
</comment>
<gene>
    <name evidence="7" type="ORF">K8U61_03850</name>
</gene>
<protein>
    <submittedName>
        <fullName evidence="7">MFS transporter</fullName>
    </submittedName>
</protein>
<keyword evidence="3 5" id="KW-1133">Transmembrane helix</keyword>
<dbReference type="InterPro" id="IPR036259">
    <property type="entry name" value="MFS_trans_sf"/>
</dbReference>
<feature type="transmembrane region" description="Helical" evidence="5">
    <location>
        <begin position="71"/>
        <end position="92"/>
    </location>
</feature>
<accession>A0ABS7U8V2</accession>
<reference evidence="7 8" key="1">
    <citation type="submission" date="2021-09" db="EMBL/GenBank/DDBJ databases">
        <title>Whole genome sequence of Nocardioides sp. GBK3QG-3.</title>
        <authorList>
            <person name="Tuo L."/>
        </authorList>
    </citation>
    <scope>NUCLEOTIDE SEQUENCE [LARGE SCALE GENOMIC DNA]</scope>
    <source>
        <strain evidence="7 8">GBK3QG-3</strain>
    </source>
</reference>
<dbReference type="InterPro" id="IPR020846">
    <property type="entry name" value="MFS_dom"/>
</dbReference>
<organism evidence="7 8">
    <name type="scientific">Nocardioides mangrovi</name>
    <dbReference type="NCBI Taxonomy" id="2874580"/>
    <lineage>
        <taxon>Bacteria</taxon>
        <taxon>Bacillati</taxon>
        <taxon>Actinomycetota</taxon>
        <taxon>Actinomycetes</taxon>
        <taxon>Propionibacteriales</taxon>
        <taxon>Nocardioidaceae</taxon>
        <taxon>Nocardioides</taxon>
    </lineage>
</organism>
<feature type="transmembrane region" description="Helical" evidence="5">
    <location>
        <begin position="98"/>
        <end position="121"/>
    </location>
</feature>
<evidence type="ECO:0000313" key="8">
    <source>
        <dbReference type="Proteomes" id="UP000780875"/>
    </source>
</evidence>
<keyword evidence="8" id="KW-1185">Reference proteome</keyword>
<dbReference type="SUPFAM" id="SSF103473">
    <property type="entry name" value="MFS general substrate transporter"/>
    <property type="match status" value="1"/>
</dbReference>
<evidence type="ECO:0000256" key="1">
    <source>
        <dbReference type="ARBA" id="ARBA00004651"/>
    </source>
</evidence>
<name>A0ABS7U8V2_9ACTN</name>
<comment type="caution">
    <text evidence="7">The sequence shown here is derived from an EMBL/GenBank/DDBJ whole genome shotgun (WGS) entry which is preliminary data.</text>
</comment>
<keyword evidence="2 5" id="KW-0812">Transmembrane</keyword>
<evidence type="ECO:0000259" key="6">
    <source>
        <dbReference type="PROSITE" id="PS50850"/>
    </source>
</evidence>
<dbReference type="Proteomes" id="UP000780875">
    <property type="component" value="Unassembled WGS sequence"/>
</dbReference>
<feature type="transmembrane region" description="Helical" evidence="5">
    <location>
        <begin position="133"/>
        <end position="152"/>
    </location>
</feature>
<proteinExistence type="predicted"/>
<evidence type="ECO:0000256" key="4">
    <source>
        <dbReference type="ARBA" id="ARBA00023136"/>
    </source>
</evidence>
<feature type="transmembrane region" description="Helical" evidence="5">
    <location>
        <begin position="187"/>
        <end position="208"/>
    </location>
</feature>
<evidence type="ECO:0000256" key="5">
    <source>
        <dbReference type="SAM" id="Phobius"/>
    </source>
</evidence>
<dbReference type="EMBL" id="JAIQZJ010000001">
    <property type="protein sequence ID" value="MBZ5737287.1"/>
    <property type="molecule type" value="Genomic_DNA"/>
</dbReference>
<dbReference type="RefSeq" id="WP_224121642.1">
    <property type="nucleotide sequence ID" value="NZ_JAIQZJ010000001.1"/>
</dbReference>
<feature type="transmembrane region" description="Helical" evidence="5">
    <location>
        <begin position="230"/>
        <end position="249"/>
    </location>
</feature>
<dbReference type="InterPro" id="IPR051788">
    <property type="entry name" value="MFS_Transporter"/>
</dbReference>
<dbReference type="PROSITE" id="PS50850">
    <property type="entry name" value="MFS"/>
    <property type="match status" value="1"/>
</dbReference>
<feature type="transmembrane region" description="Helical" evidence="5">
    <location>
        <begin position="158"/>
        <end position="175"/>
    </location>
</feature>
<feature type="transmembrane region" description="Helical" evidence="5">
    <location>
        <begin position="360"/>
        <end position="381"/>
    </location>
</feature>
<sequence>MPLSRARAATAAGFLTQGLILLSLTTRLPDIQDKWGFSDVTLSLVLLMMVLLAGVGSVIAETLAKRRDSALLLRSGLLLIAVAVPVLCLAPAEGVFIAGMAGYGIGLGVVDASTNMQAVALEHRYGRPILPSFHGAWTLGGVFGALIGLATASASVEVNAVVGVLPLVVAFAPFLPRDHGPTELPEALAVPWRPIVLVGVAMVLFYMIDTGVQTWGPLFLDHTFTTPERYVALAALAYLLASGAVRLAGDGLVARFGAVLVLRVGALVGAASLAVVVFSPTWQVAVLGFALLGAGVAVVAPLSFSAAARIAGGPDGAGLEPAVRQARVDAVIARFNQFNYVGALLGSVMTGLVGQDSLRVGFAVPMVLVLGIIPLATAFVPKVAEVVSAPRPSAS</sequence>
<dbReference type="PANTHER" id="PTHR23514">
    <property type="entry name" value="BYPASS OF STOP CODON PROTEIN 6"/>
    <property type="match status" value="1"/>
</dbReference>
<evidence type="ECO:0000313" key="7">
    <source>
        <dbReference type="EMBL" id="MBZ5737287.1"/>
    </source>
</evidence>
<keyword evidence="4 5" id="KW-0472">Membrane</keyword>
<dbReference type="PANTHER" id="PTHR23514:SF13">
    <property type="entry name" value="INNER MEMBRANE PROTEIN YBJJ"/>
    <property type="match status" value="1"/>
</dbReference>